<gene>
    <name evidence="10" type="ORF">CBF35_11130</name>
</gene>
<dbReference type="PANTHER" id="PTHR28629">
    <property type="entry name" value="TRIOKINASE/FMN CYCLASE"/>
    <property type="match status" value="1"/>
</dbReference>
<dbReference type="FunFam" id="1.25.40.340:FF:000002">
    <property type="entry name" value="Dihydroxyacetone kinase, L subunit"/>
    <property type="match status" value="1"/>
</dbReference>
<evidence type="ECO:0000313" key="10">
    <source>
        <dbReference type="EMBL" id="RST94000.1"/>
    </source>
</evidence>
<dbReference type="GeneID" id="98568928"/>
<dbReference type="EC" id="2.7.1.121" evidence="3"/>
<accession>A0A429ZJW6</accession>
<comment type="pathway">
    <text evidence="2">Polyol metabolism; glycerol degradation.</text>
</comment>
<dbReference type="InterPro" id="IPR036117">
    <property type="entry name" value="DhaL_dom_sf"/>
</dbReference>
<dbReference type="InterPro" id="IPR004007">
    <property type="entry name" value="DhaL_dom"/>
</dbReference>
<evidence type="ECO:0000256" key="2">
    <source>
        <dbReference type="ARBA" id="ARBA00004745"/>
    </source>
</evidence>
<dbReference type="AlphaFoldDB" id="A0A429ZJW6"/>
<dbReference type="GO" id="GO:0004371">
    <property type="term" value="F:glycerone kinase activity"/>
    <property type="evidence" value="ECO:0007669"/>
    <property type="project" value="InterPro"/>
</dbReference>
<evidence type="ECO:0000256" key="3">
    <source>
        <dbReference type="ARBA" id="ARBA00012095"/>
    </source>
</evidence>
<dbReference type="SMART" id="SM01120">
    <property type="entry name" value="Dak2"/>
    <property type="match status" value="1"/>
</dbReference>
<organism evidence="10 11">
    <name type="scientific">Vagococcus salmoninarum</name>
    <dbReference type="NCBI Taxonomy" id="2739"/>
    <lineage>
        <taxon>Bacteria</taxon>
        <taxon>Bacillati</taxon>
        <taxon>Bacillota</taxon>
        <taxon>Bacilli</taxon>
        <taxon>Lactobacillales</taxon>
        <taxon>Enterococcaceae</taxon>
        <taxon>Vagococcus</taxon>
    </lineage>
</organism>
<dbReference type="PANTHER" id="PTHR28629:SF4">
    <property type="entry name" value="TRIOKINASE_FMN CYCLASE"/>
    <property type="match status" value="1"/>
</dbReference>
<evidence type="ECO:0000256" key="6">
    <source>
        <dbReference type="ARBA" id="ARBA00022798"/>
    </source>
</evidence>
<dbReference type="Proteomes" id="UP000287239">
    <property type="component" value="Unassembled WGS sequence"/>
</dbReference>
<dbReference type="GO" id="GO:0047324">
    <property type="term" value="F:phosphoenolpyruvate-glycerone phosphotransferase activity"/>
    <property type="evidence" value="ECO:0007669"/>
    <property type="project" value="UniProtKB-EC"/>
</dbReference>
<reference evidence="10 11" key="1">
    <citation type="submission" date="2017-05" db="EMBL/GenBank/DDBJ databases">
        <title>Vagococcus spp. assemblies.</title>
        <authorList>
            <person name="Gulvik C.A."/>
        </authorList>
    </citation>
    <scope>NUCLEOTIDE SEQUENCE [LARGE SCALE GENOMIC DNA]</scope>
    <source>
        <strain evidence="10 11">NCFB 2777</strain>
    </source>
</reference>
<dbReference type="EMBL" id="NGJU01000017">
    <property type="protein sequence ID" value="RST94000.1"/>
    <property type="molecule type" value="Genomic_DNA"/>
</dbReference>
<dbReference type="RefSeq" id="WP_126781151.1">
    <property type="nucleotide sequence ID" value="NZ_NGJU01000017.1"/>
</dbReference>
<dbReference type="OrthoDB" id="9800291at2"/>
<dbReference type="SUPFAM" id="SSF101473">
    <property type="entry name" value="DhaL-like"/>
    <property type="match status" value="1"/>
</dbReference>
<dbReference type="InterPro" id="IPR050861">
    <property type="entry name" value="Dihydroxyacetone_Kinase"/>
</dbReference>
<keyword evidence="6" id="KW-0319">Glycerol metabolism</keyword>
<dbReference type="Pfam" id="PF02734">
    <property type="entry name" value="Dak2"/>
    <property type="match status" value="1"/>
</dbReference>
<dbReference type="GO" id="GO:0019563">
    <property type="term" value="P:glycerol catabolic process"/>
    <property type="evidence" value="ECO:0007669"/>
    <property type="project" value="TreeGrafter"/>
</dbReference>
<dbReference type="Gene3D" id="1.25.40.340">
    <property type="match status" value="1"/>
</dbReference>
<dbReference type="InterPro" id="IPR012737">
    <property type="entry name" value="DhaK_L_YcgS"/>
</dbReference>
<name>A0A429ZJW6_9ENTE</name>
<evidence type="ECO:0000313" key="11">
    <source>
        <dbReference type="Proteomes" id="UP000287239"/>
    </source>
</evidence>
<keyword evidence="5 10" id="KW-0418">Kinase</keyword>
<feature type="domain" description="DhaL" evidence="9">
    <location>
        <begin position="10"/>
        <end position="211"/>
    </location>
</feature>
<proteinExistence type="predicted"/>
<keyword evidence="4" id="KW-0808">Transferase</keyword>
<evidence type="ECO:0000256" key="7">
    <source>
        <dbReference type="ARBA" id="ARBA00046577"/>
    </source>
</evidence>
<dbReference type="PROSITE" id="PS51480">
    <property type="entry name" value="DHAL"/>
    <property type="match status" value="1"/>
</dbReference>
<dbReference type="NCBIfam" id="TIGR02365">
    <property type="entry name" value="dha_L_ycgS"/>
    <property type="match status" value="1"/>
</dbReference>
<sequence>MSEESGLTTDFFIDTFAKMADLVEEQRDYWSSLDSAIGDGDHGINLSIGFRKIKTELPQLKAADLTVEELFKTIGRFVLNKVGGAAGPLYGSFFMKMGLGLGPKKKVTPSEFIIMLSHGLEAVKYRGKAKVGDKTLIDALEPGILNLQDYSEGVDFLPHFSESLKLMKAGVESTRPIVARKGRAARLGERSIGHLDPGATSAWMLMTVFYEELVKVVQEEGVELK</sequence>
<evidence type="ECO:0000259" key="9">
    <source>
        <dbReference type="PROSITE" id="PS51480"/>
    </source>
</evidence>
<comment type="function">
    <text evidence="8">ADP-binding subunit of the dihydroxyacetone kinase, which is responsible for the phosphoenolpyruvate (PEP)-dependent phosphorylation of dihydroxyacetone. DhaL-ADP is converted to DhaL-ATP via a phosphoryl group transfer from DhaM and transmits it to dihydroxyacetone binds to DhaK.</text>
</comment>
<keyword evidence="11" id="KW-1185">Reference proteome</keyword>
<evidence type="ECO:0000256" key="8">
    <source>
        <dbReference type="ARBA" id="ARBA00055771"/>
    </source>
</evidence>
<protein>
    <recommendedName>
        <fullName evidence="3">phosphoenolpyruvate--glycerone phosphotransferase</fullName>
        <ecNumber evidence="3">2.7.1.121</ecNumber>
    </recommendedName>
</protein>
<comment type="caution">
    <text evidence="10">The sequence shown here is derived from an EMBL/GenBank/DDBJ whole genome shotgun (WGS) entry which is preliminary data.</text>
</comment>
<dbReference type="GO" id="GO:0005829">
    <property type="term" value="C:cytosol"/>
    <property type="evidence" value="ECO:0007669"/>
    <property type="project" value="TreeGrafter"/>
</dbReference>
<evidence type="ECO:0000256" key="5">
    <source>
        <dbReference type="ARBA" id="ARBA00022777"/>
    </source>
</evidence>
<evidence type="ECO:0000256" key="4">
    <source>
        <dbReference type="ARBA" id="ARBA00022679"/>
    </source>
</evidence>
<comment type="catalytic activity">
    <reaction evidence="1">
        <text>dihydroxyacetone + phosphoenolpyruvate = dihydroxyacetone phosphate + pyruvate</text>
        <dbReference type="Rhea" id="RHEA:18381"/>
        <dbReference type="ChEBI" id="CHEBI:15361"/>
        <dbReference type="ChEBI" id="CHEBI:16016"/>
        <dbReference type="ChEBI" id="CHEBI:57642"/>
        <dbReference type="ChEBI" id="CHEBI:58702"/>
        <dbReference type="EC" id="2.7.1.121"/>
    </reaction>
</comment>
<evidence type="ECO:0000256" key="1">
    <source>
        <dbReference type="ARBA" id="ARBA00001113"/>
    </source>
</evidence>
<comment type="subunit">
    <text evidence="7">Homodimer. The dihydroxyacetone kinase complex is composed of a homodimer of DhaM, a homodimer of DhaK and the subunit DhaL.</text>
</comment>